<protein>
    <submittedName>
        <fullName evidence="5">Odorant-binding protein 13</fullName>
    </submittedName>
</protein>
<evidence type="ECO:0000256" key="4">
    <source>
        <dbReference type="SAM" id="SignalP"/>
    </source>
</evidence>
<keyword evidence="3" id="KW-0964">Secreted</keyword>
<feature type="chain" id="PRO_5015683626" evidence="4">
    <location>
        <begin position="25"/>
        <end position="148"/>
    </location>
</feature>
<dbReference type="SMART" id="SM00708">
    <property type="entry name" value="PhBP"/>
    <property type="match status" value="1"/>
</dbReference>
<gene>
    <name evidence="5" type="primary">OBP13</name>
</gene>
<feature type="signal peptide" evidence="4">
    <location>
        <begin position="1"/>
        <end position="24"/>
    </location>
</feature>
<evidence type="ECO:0000256" key="2">
    <source>
        <dbReference type="ARBA" id="ARBA00008098"/>
    </source>
</evidence>
<dbReference type="InterPro" id="IPR006170">
    <property type="entry name" value="PBP/GOBP"/>
</dbReference>
<dbReference type="PANTHER" id="PTHR21364">
    <property type="entry name" value="GENERAL ODORANT-BINDING PROTEIN 19A"/>
    <property type="match status" value="1"/>
</dbReference>
<dbReference type="PANTHER" id="PTHR21364:SF1">
    <property type="entry name" value="GENERAL ODORANT-BINDING PROTEIN LUSH"/>
    <property type="match status" value="1"/>
</dbReference>
<keyword evidence="4" id="KW-0732">Signal</keyword>
<evidence type="ECO:0000313" key="5">
    <source>
        <dbReference type="EMBL" id="AWC08424.1"/>
    </source>
</evidence>
<name>A0A2S0X9H1_9DIPT</name>
<dbReference type="Pfam" id="PF01395">
    <property type="entry name" value="PBP_GOBP"/>
    <property type="match status" value="1"/>
</dbReference>
<dbReference type="Gene3D" id="1.10.238.20">
    <property type="entry name" value="Pheromone/general odorant binding protein domain"/>
    <property type="match status" value="1"/>
</dbReference>
<dbReference type="GO" id="GO:0035275">
    <property type="term" value="F:dibutyl phthalate binding"/>
    <property type="evidence" value="ECO:0007669"/>
    <property type="project" value="TreeGrafter"/>
</dbReference>
<organism evidence="5">
    <name type="scientific">Bradysia odoriphaga</name>
    <dbReference type="NCBI Taxonomy" id="1564500"/>
    <lineage>
        <taxon>Eukaryota</taxon>
        <taxon>Metazoa</taxon>
        <taxon>Ecdysozoa</taxon>
        <taxon>Arthropoda</taxon>
        <taxon>Hexapoda</taxon>
        <taxon>Insecta</taxon>
        <taxon>Pterygota</taxon>
        <taxon>Neoptera</taxon>
        <taxon>Endopterygota</taxon>
        <taxon>Diptera</taxon>
        <taxon>Nematocera</taxon>
        <taxon>Sciaroidea</taxon>
        <taxon>Sciaridae</taxon>
        <taxon>Bradysia</taxon>
    </lineage>
</organism>
<dbReference type="EMBL" id="MG544133">
    <property type="protein sequence ID" value="AWC08424.1"/>
    <property type="molecule type" value="mRNA"/>
</dbReference>
<accession>A0A2S0X9H1</accession>
<dbReference type="AlphaFoldDB" id="A0A2S0X9H1"/>
<proteinExistence type="evidence at transcript level"/>
<reference evidence="5" key="1">
    <citation type="journal article" date="2018" name="Front. Physiol.">
        <title>Sex- and Tissue-Specific Expression Profiles of Odorant Binding Protein and Chemosensory Protein Genes in Bradysia odoriphaga (Diptera: Sciaridae).</title>
        <authorList>
            <person name="Zhao Y."/>
            <person name="Ding J."/>
            <person name="Zhang Z."/>
            <person name="Liu F."/>
            <person name="Zhou C."/>
            <person name="Mu W."/>
        </authorList>
    </citation>
    <scope>NUCLEOTIDE SEQUENCE</scope>
</reference>
<dbReference type="CDD" id="cd23992">
    <property type="entry name" value="PBP_GOBP"/>
    <property type="match status" value="1"/>
</dbReference>
<evidence type="ECO:0000256" key="3">
    <source>
        <dbReference type="ARBA" id="ARBA00022525"/>
    </source>
</evidence>
<comment type="similarity">
    <text evidence="2">Belongs to the PBP/GOBP family.</text>
</comment>
<dbReference type="GO" id="GO:0042048">
    <property type="term" value="P:olfactory behavior"/>
    <property type="evidence" value="ECO:0007669"/>
    <property type="project" value="TreeGrafter"/>
</dbReference>
<dbReference type="InterPro" id="IPR036728">
    <property type="entry name" value="PBP_GOBP_sf"/>
</dbReference>
<comment type="subcellular location">
    <subcellularLocation>
        <location evidence="1">Secreted</location>
    </subcellularLocation>
</comment>
<sequence>MRRMWFGLPISLALLLNIIGVSFCAMTRDQMIKSFNTIRNLCTPKFKLSSDQLNALRFGNFDNDDKEVKCYLLCTAQMTGVLTKKNEFHLEKVLKQIEAMYQSDNKQSAIDAAHHCKDVQKTYKDPCDKVFFTLKCVAEQMGKLFVWP</sequence>
<dbReference type="FunFam" id="1.10.238.20:FF:000001">
    <property type="entry name" value="General odorant-binding protein lush"/>
    <property type="match status" value="1"/>
</dbReference>
<dbReference type="GO" id="GO:0007608">
    <property type="term" value="P:sensory perception of smell"/>
    <property type="evidence" value="ECO:0007669"/>
    <property type="project" value="TreeGrafter"/>
</dbReference>
<dbReference type="GO" id="GO:0005549">
    <property type="term" value="F:odorant binding"/>
    <property type="evidence" value="ECO:0007669"/>
    <property type="project" value="InterPro"/>
</dbReference>
<dbReference type="GO" id="GO:0005576">
    <property type="term" value="C:extracellular region"/>
    <property type="evidence" value="ECO:0007669"/>
    <property type="project" value="UniProtKB-SubCell"/>
</dbReference>
<dbReference type="SUPFAM" id="SSF47565">
    <property type="entry name" value="Insect pheromone/odorant-binding proteins"/>
    <property type="match status" value="1"/>
</dbReference>
<evidence type="ECO:0000256" key="1">
    <source>
        <dbReference type="ARBA" id="ARBA00004613"/>
    </source>
</evidence>